<keyword evidence="2" id="KW-1185">Reference proteome</keyword>
<dbReference type="STRING" id="30732.ENSOMEP00000005754"/>
<dbReference type="Pfam" id="PF14895">
    <property type="entry name" value="PPPI_inhib"/>
    <property type="match status" value="1"/>
</dbReference>
<dbReference type="GeneTree" id="ENSGT00390000012412"/>
<reference evidence="1" key="2">
    <citation type="submission" date="2025-09" db="UniProtKB">
        <authorList>
            <consortium name="Ensembl"/>
        </authorList>
    </citation>
    <scope>IDENTIFICATION</scope>
</reference>
<evidence type="ECO:0000313" key="1">
    <source>
        <dbReference type="Ensembl" id="ENSOMEP00000005754.1"/>
    </source>
</evidence>
<evidence type="ECO:0000313" key="2">
    <source>
        <dbReference type="Proteomes" id="UP000261560"/>
    </source>
</evidence>
<name>A0A3B3BKH5_ORYME</name>
<dbReference type="GO" id="GO:0019902">
    <property type="term" value="F:phosphatase binding"/>
    <property type="evidence" value="ECO:0007669"/>
    <property type="project" value="InterPro"/>
</dbReference>
<dbReference type="OMA" id="PAQMQEH"/>
<accession>A0A3B3BKH5</accession>
<organism evidence="1 2">
    <name type="scientific">Oryzias melastigma</name>
    <name type="common">Marine medaka</name>
    <dbReference type="NCBI Taxonomy" id="30732"/>
    <lineage>
        <taxon>Eukaryota</taxon>
        <taxon>Metazoa</taxon>
        <taxon>Chordata</taxon>
        <taxon>Craniata</taxon>
        <taxon>Vertebrata</taxon>
        <taxon>Euteleostomi</taxon>
        <taxon>Actinopterygii</taxon>
        <taxon>Neopterygii</taxon>
        <taxon>Teleostei</taxon>
        <taxon>Neoteleostei</taxon>
        <taxon>Acanthomorphata</taxon>
        <taxon>Ovalentaria</taxon>
        <taxon>Atherinomorphae</taxon>
        <taxon>Beloniformes</taxon>
        <taxon>Adrianichthyidae</taxon>
        <taxon>Oryziinae</taxon>
        <taxon>Oryzias</taxon>
    </lineage>
</organism>
<sequence>MEAQLKNTDSVGAAPLGRWRWSDETQRMEFVSCRAEEEDALRRRSQPDTDFLELQLRAEWLAGVYATNHGGRHTRVSRMGTTELETFRTSLMEQQGETVTVQDVKQVAVSLLQDNHTPPIPACFLDILRSRELDDVITALLLYLSCFLELEPETPAASEGSVSEKVASDQQKNIWSKLQGAQRKLAISYFSLMTEKHPQNPRIHKCFNKTESLLDASLYSFLCCVAWVAFRRTHMKEIQHEVGRLLYSDTFNAAIKEKMNEESEGTSAVASASQRTTLDLSHVASQRSPLMICLLPSPKDRSPHLFSRSRGRSHGSPWTNLCSSRALMEQSKERPASSSSSILGKPLSQFCRSSLRPLEERMETQ</sequence>
<dbReference type="AlphaFoldDB" id="A0A3B3BKH5"/>
<dbReference type="Proteomes" id="UP000261560">
    <property type="component" value="Unplaced"/>
</dbReference>
<dbReference type="PANTHER" id="PTHR21055">
    <property type="entry name" value="PROTEIN PHOSPHATASE 1 REGULATORY SUBUNIT 36"/>
    <property type="match status" value="1"/>
</dbReference>
<evidence type="ECO:0008006" key="3">
    <source>
        <dbReference type="Google" id="ProtNLM"/>
    </source>
</evidence>
<dbReference type="InterPro" id="IPR026142">
    <property type="entry name" value="Pro_pase_1_reg_su_36"/>
</dbReference>
<dbReference type="PaxDb" id="30732-ENSOMEP00000005754"/>
<proteinExistence type="predicted"/>
<dbReference type="PANTHER" id="PTHR21055:SF3">
    <property type="entry name" value="PROTEIN PHOSPHATASE 1 REGULATORY SUBUNIT 36"/>
    <property type="match status" value="1"/>
</dbReference>
<dbReference type="Ensembl" id="ENSOMET00000006939.1">
    <property type="protein sequence ID" value="ENSOMEP00000005754.1"/>
    <property type="gene ID" value="ENSOMEG00000006779.1"/>
</dbReference>
<reference evidence="1" key="1">
    <citation type="submission" date="2025-08" db="UniProtKB">
        <authorList>
            <consortium name="Ensembl"/>
        </authorList>
    </citation>
    <scope>IDENTIFICATION</scope>
</reference>
<protein>
    <recommendedName>
        <fullName evidence="3">Protein phosphatase 1 regulatory subunit 36</fullName>
    </recommendedName>
</protein>